<gene>
    <name evidence="9" type="ORF">DFR58_12616</name>
</gene>
<dbReference type="Gene3D" id="3.30.390.50">
    <property type="entry name" value="CO dehydrogenase flavoprotein, C-terminal domain"/>
    <property type="match status" value="1"/>
</dbReference>
<comment type="pathway">
    <text evidence="1">Protein modification; protein lipoylation via exogenous pathway; protein N(6)-(lipoyl)lysine from lipoate: step 2/2.</text>
</comment>
<feature type="domain" description="BPL/LPL catalytic" evidence="8">
    <location>
        <begin position="30"/>
        <end position="213"/>
    </location>
</feature>
<dbReference type="InterPro" id="IPR019491">
    <property type="entry name" value="Lipoate_protein_ligase_C"/>
</dbReference>
<evidence type="ECO:0000313" key="9">
    <source>
        <dbReference type="EMBL" id="RCX11243.1"/>
    </source>
</evidence>
<dbReference type="AlphaFoldDB" id="A0A369AQE0"/>
<evidence type="ECO:0000256" key="4">
    <source>
        <dbReference type="ARBA" id="ARBA00022598"/>
    </source>
</evidence>
<keyword evidence="5" id="KW-0547">Nucleotide-binding</keyword>
<proteinExistence type="predicted"/>
<dbReference type="GO" id="GO:0016979">
    <property type="term" value="F:lipoate-protein ligase activity"/>
    <property type="evidence" value="ECO:0007669"/>
    <property type="project" value="UniProtKB-EC"/>
</dbReference>
<dbReference type="NCBIfam" id="TIGR00545">
    <property type="entry name" value="lipoyltrans"/>
    <property type="match status" value="1"/>
</dbReference>
<organism evidence="9 10">
    <name type="scientific">Anaerobacterium chartisolvens</name>
    <dbReference type="NCBI Taxonomy" id="1297424"/>
    <lineage>
        <taxon>Bacteria</taxon>
        <taxon>Bacillati</taxon>
        <taxon>Bacillota</taxon>
        <taxon>Clostridia</taxon>
        <taxon>Eubacteriales</taxon>
        <taxon>Oscillospiraceae</taxon>
        <taxon>Anaerobacterium</taxon>
    </lineage>
</organism>
<keyword evidence="10" id="KW-1185">Reference proteome</keyword>
<dbReference type="GO" id="GO:0005524">
    <property type="term" value="F:ATP binding"/>
    <property type="evidence" value="ECO:0007669"/>
    <property type="project" value="UniProtKB-KW"/>
</dbReference>
<comment type="catalytic activity">
    <reaction evidence="7">
        <text>L-lysyl-[lipoyl-carrier protein] + (R)-lipoate + ATP = N(6)-[(R)-lipoyl]-L-lysyl-[lipoyl-carrier protein] + AMP + diphosphate + H(+)</text>
        <dbReference type="Rhea" id="RHEA:49288"/>
        <dbReference type="Rhea" id="RHEA-COMP:10500"/>
        <dbReference type="Rhea" id="RHEA-COMP:10502"/>
        <dbReference type="ChEBI" id="CHEBI:15378"/>
        <dbReference type="ChEBI" id="CHEBI:29969"/>
        <dbReference type="ChEBI" id="CHEBI:30616"/>
        <dbReference type="ChEBI" id="CHEBI:33019"/>
        <dbReference type="ChEBI" id="CHEBI:83088"/>
        <dbReference type="ChEBI" id="CHEBI:83099"/>
        <dbReference type="ChEBI" id="CHEBI:456215"/>
        <dbReference type="EC" id="6.3.1.20"/>
    </reaction>
</comment>
<dbReference type="SUPFAM" id="SSF82649">
    <property type="entry name" value="SufE/NifU"/>
    <property type="match status" value="1"/>
</dbReference>
<dbReference type="CDD" id="cd16443">
    <property type="entry name" value="LplA"/>
    <property type="match status" value="1"/>
</dbReference>
<dbReference type="Proteomes" id="UP000253034">
    <property type="component" value="Unassembled WGS sequence"/>
</dbReference>
<dbReference type="PROSITE" id="PS51733">
    <property type="entry name" value="BPL_LPL_CATALYTIC"/>
    <property type="match status" value="1"/>
</dbReference>
<dbReference type="EMBL" id="QPJT01000026">
    <property type="protein sequence ID" value="RCX11243.1"/>
    <property type="molecule type" value="Genomic_DNA"/>
</dbReference>
<reference evidence="9 10" key="1">
    <citation type="submission" date="2018-07" db="EMBL/GenBank/DDBJ databases">
        <title>Genomic Encyclopedia of Type Strains, Phase IV (KMG-IV): sequencing the most valuable type-strain genomes for metagenomic binning, comparative biology and taxonomic classification.</title>
        <authorList>
            <person name="Goeker M."/>
        </authorList>
    </citation>
    <scope>NUCLEOTIDE SEQUENCE [LARGE SCALE GENOMIC DNA]</scope>
    <source>
        <strain evidence="9 10">DSM 27016</strain>
    </source>
</reference>
<sequence>MISRIHAIRSEDVNPWRNLALEEYLLESVEKGSCILYLWQNHNTVVIGKNQNPWRECRTELLERECGHLARRLSGGGAVFHDAGNLNFTFLMHKEDYDLKRQVSVILEAVKKMGICAEKTGRNDITVDGRKFSGNAFCFRKFNAYHHGTILVSADMEKMGRYLQVSAEKMNSKGVKSVQARVANLTDFNKLLTIEKMAGAMLEAFEEEYRGNGLEILDNNSFDQKKLDELYNKYSSWEWRYGEAPCFDMDVDTRFPWGGVELALKLERGIVSSATVYSDAMDADFIAMLPGALQGSVFSSSALADRISALEGDEEQRKMLEDMAKWIEAKEF</sequence>
<evidence type="ECO:0000313" key="10">
    <source>
        <dbReference type="Proteomes" id="UP000253034"/>
    </source>
</evidence>
<evidence type="ECO:0000256" key="7">
    <source>
        <dbReference type="ARBA" id="ARBA00048037"/>
    </source>
</evidence>
<dbReference type="Pfam" id="PF10437">
    <property type="entry name" value="Lip_prot_lig_C"/>
    <property type="match status" value="1"/>
</dbReference>
<dbReference type="GO" id="GO:0005737">
    <property type="term" value="C:cytoplasm"/>
    <property type="evidence" value="ECO:0007669"/>
    <property type="project" value="TreeGrafter"/>
</dbReference>
<dbReference type="RefSeq" id="WP_114299175.1">
    <property type="nucleotide sequence ID" value="NZ_QPJT01000026.1"/>
</dbReference>
<protein>
    <recommendedName>
        <fullName evidence="3">lipoate--protein ligase</fullName>
        <ecNumber evidence="3">6.3.1.20</ecNumber>
    </recommendedName>
</protein>
<dbReference type="GO" id="GO:0009249">
    <property type="term" value="P:protein lipoylation"/>
    <property type="evidence" value="ECO:0007669"/>
    <property type="project" value="InterPro"/>
</dbReference>
<evidence type="ECO:0000256" key="1">
    <source>
        <dbReference type="ARBA" id="ARBA00005085"/>
    </source>
</evidence>
<evidence type="ECO:0000256" key="2">
    <source>
        <dbReference type="ARBA" id="ARBA00005124"/>
    </source>
</evidence>
<dbReference type="InterPro" id="IPR004143">
    <property type="entry name" value="BPL_LPL_catalytic"/>
</dbReference>
<evidence type="ECO:0000256" key="3">
    <source>
        <dbReference type="ARBA" id="ARBA00012367"/>
    </source>
</evidence>
<dbReference type="SUPFAM" id="SSF55681">
    <property type="entry name" value="Class II aaRS and biotin synthetases"/>
    <property type="match status" value="1"/>
</dbReference>
<evidence type="ECO:0000256" key="6">
    <source>
        <dbReference type="ARBA" id="ARBA00022840"/>
    </source>
</evidence>
<dbReference type="Gene3D" id="3.30.930.10">
    <property type="entry name" value="Bira Bifunctional Protein, Domain 2"/>
    <property type="match status" value="1"/>
</dbReference>
<dbReference type="InterPro" id="IPR004562">
    <property type="entry name" value="LipoylTrfase_LipoateP_Ligase"/>
</dbReference>
<evidence type="ECO:0000259" key="8">
    <source>
        <dbReference type="PROSITE" id="PS51733"/>
    </source>
</evidence>
<dbReference type="InterPro" id="IPR045864">
    <property type="entry name" value="aa-tRNA-synth_II/BPL/LPL"/>
</dbReference>
<keyword evidence="4 9" id="KW-0436">Ligase</keyword>
<dbReference type="OrthoDB" id="9788148at2"/>
<comment type="pathway">
    <text evidence="2">Protein modification; protein lipoylation via exogenous pathway; protein N(6)-(lipoyl)lysine from lipoate: step 1/2.</text>
</comment>
<accession>A0A369AQE0</accession>
<dbReference type="Pfam" id="PF21948">
    <property type="entry name" value="LplA-B_cat"/>
    <property type="match status" value="1"/>
</dbReference>
<keyword evidence="6" id="KW-0067">ATP-binding</keyword>
<dbReference type="UniPathway" id="UPA00537">
    <property type="reaction ID" value="UER00594"/>
</dbReference>
<comment type="caution">
    <text evidence="9">The sequence shown here is derived from an EMBL/GenBank/DDBJ whole genome shotgun (WGS) entry which is preliminary data.</text>
</comment>
<dbReference type="PANTHER" id="PTHR12561">
    <property type="entry name" value="LIPOATE-PROTEIN LIGASE"/>
    <property type="match status" value="1"/>
</dbReference>
<dbReference type="EC" id="6.3.1.20" evidence="3"/>
<name>A0A369AQE0_9FIRM</name>
<evidence type="ECO:0000256" key="5">
    <source>
        <dbReference type="ARBA" id="ARBA00022741"/>
    </source>
</evidence>
<dbReference type="GO" id="GO:0017118">
    <property type="term" value="F:lipoyltransferase activity"/>
    <property type="evidence" value="ECO:0007669"/>
    <property type="project" value="TreeGrafter"/>
</dbReference>
<dbReference type="PANTHER" id="PTHR12561:SF3">
    <property type="entry name" value="LIPOYLTRANSFERASE 1, MITOCHONDRIAL"/>
    <property type="match status" value="1"/>
</dbReference>